<evidence type="ECO:0000256" key="1">
    <source>
        <dbReference type="SAM" id="MobiDB-lite"/>
    </source>
</evidence>
<name>A0A2W5NMU5_9SPHN</name>
<proteinExistence type="predicted"/>
<evidence type="ECO:0008006" key="5">
    <source>
        <dbReference type="Google" id="ProtNLM"/>
    </source>
</evidence>
<accession>A0A2W5NMU5</accession>
<gene>
    <name evidence="3" type="ORF">DI555_12135</name>
</gene>
<evidence type="ECO:0000313" key="3">
    <source>
        <dbReference type="EMBL" id="PZQ54761.1"/>
    </source>
</evidence>
<evidence type="ECO:0000313" key="4">
    <source>
        <dbReference type="Proteomes" id="UP000249082"/>
    </source>
</evidence>
<feature type="region of interest" description="Disordered" evidence="1">
    <location>
        <begin position="48"/>
        <end position="68"/>
    </location>
</feature>
<dbReference type="Proteomes" id="UP000249082">
    <property type="component" value="Unassembled WGS sequence"/>
</dbReference>
<evidence type="ECO:0000256" key="2">
    <source>
        <dbReference type="SAM" id="SignalP"/>
    </source>
</evidence>
<organism evidence="3 4">
    <name type="scientific">Novosphingobium pentaromativorans</name>
    <dbReference type="NCBI Taxonomy" id="205844"/>
    <lineage>
        <taxon>Bacteria</taxon>
        <taxon>Pseudomonadati</taxon>
        <taxon>Pseudomonadota</taxon>
        <taxon>Alphaproteobacteria</taxon>
        <taxon>Sphingomonadales</taxon>
        <taxon>Sphingomonadaceae</taxon>
        <taxon>Novosphingobium</taxon>
    </lineage>
</organism>
<dbReference type="EMBL" id="QFPX01000008">
    <property type="protein sequence ID" value="PZQ54761.1"/>
    <property type="molecule type" value="Genomic_DNA"/>
</dbReference>
<keyword evidence="2" id="KW-0732">Signal</keyword>
<dbReference type="AlphaFoldDB" id="A0A2W5NMU5"/>
<protein>
    <recommendedName>
        <fullName evidence="5">SPOR domain-containing protein</fullName>
    </recommendedName>
</protein>
<sequence length="231" mass="23145">MSATGTAVFLALACSLALAACSAEKKPQAEGSDPALTGALGDRIVVDPEKSGDAADDTPVSLPSAARTPQAVAAARQSAADAAGGKLLPAPAPGQGDAAALARNAALAAQVTEGARAAKVDCSGKVQFSNAWATRLPAAIPVYPRAALHEAAGTDGEGCALRVVNYGTAVSPEDVVRFYYSMAQRGGYTAEYRVDGGDHVIGGRKGGQAFVAYARKLGSGVTEVDLVTSGK</sequence>
<feature type="chain" id="PRO_5015905462" description="SPOR domain-containing protein" evidence="2">
    <location>
        <begin position="20"/>
        <end position="231"/>
    </location>
</feature>
<reference evidence="3 4" key="1">
    <citation type="submission" date="2017-08" db="EMBL/GenBank/DDBJ databases">
        <title>Infants hospitalized years apart are colonized by the same room-sourced microbial strains.</title>
        <authorList>
            <person name="Brooks B."/>
            <person name="Olm M.R."/>
            <person name="Firek B.A."/>
            <person name="Baker R."/>
            <person name="Thomas B.C."/>
            <person name="Morowitz M.J."/>
            <person name="Banfield J.F."/>
        </authorList>
    </citation>
    <scope>NUCLEOTIDE SEQUENCE [LARGE SCALE GENOMIC DNA]</scope>
    <source>
        <strain evidence="3">S2_005_002_R2_33</strain>
    </source>
</reference>
<comment type="caution">
    <text evidence="3">The sequence shown here is derived from an EMBL/GenBank/DDBJ whole genome shotgun (WGS) entry which is preliminary data.</text>
</comment>
<feature type="signal peptide" evidence="2">
    <location>
        <begin position="1"/>
        <end position="19"/>
    </location>
</feature>